<dbReference type="OrthoDB" id="622132at2"/>
<evidence type="ECO:0000313" key="1">
    <source>
        <dbReference type="EMBL" id="RDU99211.1"/>
    </source>
</evidence>
<reference evidence="1 2" key="1">
    <citation type="submission" date="2018-08" db="EMBL/GenBank/DDBJ databases">
        <title>Paraburkholderia sp. DHOM06 isolated from forest soil.</title>
        <authorList>
            <person name="Gao Z.-H."/>
            <person name="Qiu L.-H."/>
        </authorList>
    </citation>
    <scope>NUCLEOTIDE SEQUENCE [LARGE SCALE GENOMIC DNA]</scope>
    <source>
        <strain evidence="1 2">DHOM06</strain>
    </source>
</reference>
<sequence length="59" mass="6582">MNPYDPREGFAGSPQLLPGEDIEFCVPPSTFELFQREMMRQIAGGGWRGRPPGTEDIAE</sequence>
<comment type="caution">
    <text evidence="1">The sequence shown here is derived from an EMBL/GenBank/DDBJ whole genome shotgun (WGS) entry which is preliminary data.</text>
</comment>
<accession>A0A3D8K3N3</accession>
<dbReference type="RefSeq" id="WP_115533184.1">
    <property type="nucleotide sequence ID" value="NZ_QRGA01000005.1"/>
</dbReference>
<proteinExistence type="predicted"/>
<name>A0A3D8K3N3_9BURK</name>
<dbReference type="AlphaFoldDB" id="A0A3D8K3N3"/>
<dbReference type="EMBL" id="QRGA01000005">
    <property type="protein sequence ID" value="RDU99211.1"/>
    <property type="molecule type" value="Genomic_DNA"/>
</dbReference>
<evidence type="ECO:0000313" key="2">
    <source>
        <dbReference type="Proteomes" id="UP000256838"/>
    </source>
</evidence>
<organism evidence="1 2">
    <name type="scientific">Trinickia dinghuensis</name>
    <dbReference type="NCBI Taxonomy" id="2291023"/>
    <lineage>
        <taxon>Bacteria</taxon>
        <taxon>Pseudomonadati</taxon>
        <taxon>Pseudomonadota</taxon>
        <taxon>Betaproteobacteria</taxon>
        <taxon>Burkholderiales</taxon>
        <taxon>Burkholderiaceae</taxon>
        <taxon>Trinickia</taxon>
    </lineage>
</organism>
<protein>
    <submittedName>
        <fullName evidence="1">Uncharacterized protein</fullName>
    </submittedName>
</protein>
<dbReference type="Proteomes" id="UP000256838">
    <property type="component" value="Unassembled WGS sequence"/>
</dbReference>
<keyword evidence="2" id="KW-1185">Reference proteome</keyword>
<gene>
    <name evidence="1" type="ORF">DWV00_08785</name>
</gene>